<keyword evidence="1" id="KW-1133">Transmembrane helix</keyword>
<keyword evidence="1" id="KW-0472">Membrane</keyword>
<dbReference type="EMBL" id="JAUOZS010000001">
    <property type="protein sequence ID" value="MDT8901532.1"/>
    <property type="molecule type" value="Genomic_DNA"/>
</dbReference>
<feature type="transmembrane region" description="Helical" evidence="1">
    <location>
        <begin position="36"/>
        <end position="55"/>
    </location>
</feature>
<reference evidence="2 3" key="1">
    <citation type="submission" date="2023-07" db="EMBL/GenBank/DDBJ databases">
        <title>The novel representative of Negativicutes class, Anaeroselena agilis gen. nov. sp. nov.</title>
        <authorList>
            <person name="Prokofeva M.I."/>
            <person name="Elcheninov A.G."/>
            <person name="Klyukina A."/>
            <person name="Kublanov I.V."/>
            <person name="Frolov E.N."/>
            <person name="Podosokorskaya O.A."/>
        </authorList>
    </citation>
    <scope>NUCLEOTIDE SEQUENCE [LARGE SCALE GENOMIC DNA]</scope>
    <source>
        <strain evidence="2 3">4137-cl</strain>
    </source>
</reference>
<gene>
    <name evidence="2" type="ORF">Q4T40_09790</name>
</gene>
<accession>A0ABU3NZ09</accession>
<protein>
    <submittedName>
        <fullName evidence="2">Uncharacterized protein</fullName>
    </submittedName>
</protein>
<evidence type="ECO:0000256" key="1">
    <source>
        <dbReference type="SAM" id="Phobius"/>
    </source>
</evidence>
<keyword evidence="3" id="KW-1185">Reference proteome</keyword>
<comment type="caution">
    <text evidence="2">The sequence shown here is derived from an EMBL/GenBank/DDBJ whole genome shotgun (WGS) entry which is preliminary data.</text>
</comment>
<organism evidence="2 3">
    <name type="scientific">Anaeroselena agilis</name>
    <dbReference type="NCBI Taxonomy" id="3063788"/>
    <lineage>
        <taxon>Bacteria</taxon>
        <taxon>Bacillati</taxon>
        <taxon>Bacillota</taxon>
        <taxon>Negativicutes</taxon>
        <taxon>Acetonemataceae</taxon>
        <taxon>Anaeroselena</taxon>
    </lineage>
</organism>
<evidence type="ECO:0000313" key="3">
    <source>
        <dbReference type="Proteomes" id="UP001254848"/>
    </source>
</evidence>
<dbReference type="Proteomes" id="UP001254848">
    <property type="component" value="Unassembled WGS sequence"/>
</dbReference>
<name>A0ABU3NZ09_9FIRM</name>
<keyword evidence="1" id="KW-0812">Transmembrane</keyword>
<proteinExistence type="predicted"/>
<feature type="transmembrane region" description="Helical" evidence="1">
    <location>
        <begin position="7"/>
        <end position="24"/>
    </location>
</feature>
<dbReference type="RefSeq" id="WP_413780040.1">
    <property type="nucleotide sequence ID" value="NZ_JAUOZS010000001.1"/>
</dbReference>
<evidence type="ECO:0000313" key="2">
    <source>
        <dbReference type="EMBL" id="MDT8901532.1"/>
    </source>
</evidence>
<sequence length="75" mass="7979">MNVVLRNFIVSIATVIIGGLALWSSEKGGEGVNIPWLLMVGFAVGCVALWATTWLKRRSAPKDAKGPAGRKGRGK</sequence>